<reference evidence="1 2" key="1">
    <citation type="submission" date="2020-05" db="EMBL/GenBank/DDBJ databases">
        <authorList>
            <person name="Kim M.K."/>
        </authorList>
    </citation>
    <scope>NUCLEOTIDE SEQUENCE [LARGE SCALE GENOMIC DNA]</scope>
    <source>
        <strain evidence="1 2">BT25</strain>
    </source>
</reference>
<name>A0A849VT83_9HYPH</name>
<accession>A0A849VT83</accession>
<dbReference type="Proteomes" id="UP000550508">
    <property type="component" value="Unassembled WGS sequence"/>
</dbReference>
<evidence type="ECO:0000313" key="1">
    <source>
        <dbReference type="EMBL" id="NTS31307.1"/>
    </source>
</evidence>
<sequence length="104" mass="11827">MSAHPANSVFHALTNVVKSVRSVTVEDICSDMPMGRHVKKALEFGYNIPPETEINHAIRWLDRLIQSQVSLRQAKSWAYDSNRLIGLVQNKRSLEEALERRQAA</sequence>
<comment type="caution">
    <text evidence="1">The sequence shown here is derived from an EMBL/GenBank/DDBJ whole genome shotgun (WGS) entry which is preliminary data.</text>
</comment>
<dbReference type="EMBL" id="JABUMX010000002">
    <property type="protein sequence ID" value="NTS31307.1"/>
    <property type="molecule type" value="Genomic_DNA"/>
</dbReference>
<proteinExistence type="predicted"/>
<evidence type="ECO:0000313" key="2">
    <source>
        <dbReference type="Proteomes" id="UP000550508"/>
    </source>
</evidence>
<protein>
    <submittedName>
        <fullName evidence="1">Uncharacterized protein</fullName>
    </submittedName>
</protein>
<keyword evidence="2" id="KW-1185">Reference proteome</keyword>
<gene>
    <name evidence="1" type="ORF">HQ945_08565</name>
</gene>
<dbReference type="RefSeq" id="WP_174207962.1">
    <property type="nucleotide sequence ID" value="NZ_JABUMX010000002.1"/>
</dbReference>
<organism evidence="1 2">
    <name type="scientific">Phyllobacterium pellucidum</name>
    <dbReference type="NCBI Taxonomy" id="2740464"/>
    <lineage>
        <taxon>Bacteria</taxon>
        <taxon>Pseudomonadati</taxon>
        <taxon>Pseudomonadota</taxon>
        <taxon>Alphaproteobacteria</taxon>
        <taxon>Hyphomicrobiales</taxon>
        <taxon>Phyllobacteriaceae</taxon>
        <taxon>Phyllobacterium</taxon>
    </lineage>
</organism>
<dbReference type="AlphaFoldDB" id="A0A849VT83"/>